<evidence type="ECO:0000313" key="2">
    <source>
        <dbReference type="EMBL" id="VEL11551.1"/>
    </source>
</evidence>
<feature type="region of interest" description="Disordered" evidence="1">
    <location>
        <begin position="32"/>
        <end position="86"/>
    </location>
</feature>
<name>A0A3S5AAV5_9PLAT</name>
<reference evidence="2" key="1">
    <citation type="submission" date="2018-11" db="EMBL/GenBank/DDBJ databases">
        <authorList>
            <consortium name="Pathogen Informatics"/>
        </authorList>
    </citation>
    <scope>NUCLEOTIDE SEQUENCE</scope>
</reference>
<dbReference type="Proteomes" id="UP000784294">
    <property type="component" value="Unassembled WGS sequence"/>
</dbReference>
<feature type="compositionally biased region" description="Polar residues" evidence="1">
    <location>
        <begin position="40"/>
        <end position="56"/>
    </location>
</feature>
<comment type="caution">
    <text evidence="2">The sequence shown here is derived from an EMBL/GenBank/DDBJ whole genome shotgun (WGS) entry which is preliminary data.</text>
</comment>
<dbReference type="AlphaFoldDB" id="A0A3S5AAV5"/>
<evidence type="ECO:0000313" key="3">
    <source>
        <dbReference type="Proteomes" id="UP000784294"/>
    </source>
</evidence>
<evidence type="ECO:0000256" key="1">
    <source>
        <dbReference type="SAM" id="MobiDB-lite"/>
    </source>
</evidence>
<gene>
    <name evidence="2" type="ORF">PXEA_LOCUS4991</name>
</gene>
<sequence>MLSVAMPAIVHETCATALTVTNTPAQIQGAYGKRGAQYKSPFSSDPSQDLSATPAQPTEHIGPEELTLGQGSEAQNRGMVGQQWKG</sequence>
<protein>
    <submittedName>
        <fullName evidence="2">Uncharacterized protein</fullName>
    </submittedName>
</protein>
<keyword evidence="3" id="KW-1185">Reference proteome</keyword>
<accession>A0A3S5AAV5</accession>
<proteinExistence type="predicted"/>
<organism evidence="2 3">
    <name type="scientific">Protopolystoma xenopodis</name>
    <dbReference type="NCBI Taxonomy" id="117903"/>
    <lineage>
        <taxon>Eukaryota</taxon>
        <taxon>Metazoa</taxon>
        <taxon>Spiralia</taxon>
        <taxon>Lophotrochozoa</taxon>
        <taxon>Platyhelminthes</taxon>
        <taxon>Monogenea</taxon>
        <taxon>Polyopisthocotylea</taxon>
        <taxon>Polystomatidea</taxon>
        <taxon>Polystomatidae</taxon>
        <taxon>Protopolystoma</taxon>
    </lineage>
</organism>
<dbReference type="EMBL" id="CAAALY010012122">
    <property type="protein sequence ID" value="VEL11551.1"/>
    <property type="molecule type" value="Genomic_DNA"/>
</dbReference>